<feature type="domain" description="Glyoxalase/fosfomycin resistance/dioxygenase" evidence="1">
    <location>
        <begin position="12"/>
        <end position="131"/>
    </location>
</feature>
<reference evidence="3" key="1">
    <citation type="submission" date="2016-10" db="EMBL/GenBank/DDBJ databases">
        <authorList>
            <person name="Varghese N."/>
            <person name="Submissions S."/>
        </authorList>
    </citation>
    <scope>NUCLEOTIDE SEQUENCE [LARGE SCALE GENOMIC DNA]</scope>
    <source>
        <strain evidence="3">DSM 19083</strain>
    </source>
</reference>
<dbReference type="AlphaFoldDB" id="A0A1I2DTF5"/>
<name>A0A1I2DTF5_9MICO</name>
<protein>
    <submittedName>
        <fullName evidence="2">PhnB protein</fullName>
    </submittedName>
</protein>
<dbReference type="EMBL" id="FONZ01000001">
    <property type="protein sequence ID" value="SFE83678.1"/>
    <property type="molecule type" value="Genomic_DNA"/>
</dbReference>
<dbReference type="PANTHER" id="PTHR33990:SF1">
    <property type="entry name" value="PROTEIN YJDN"/>
    <property type="match status" value="1"/>
</dbReference>
<dbReference type="Gene3D" id="3.10.180.10">
    <property type="entry name" value="2,3-Dihydroxybiphenyl 1,2-Dioxygenase, domain 1"/>
    <property type="match status" value="1"/>
</dbReference>
<evidence type="ECO:0000259" key="1">
    <source>
        <dbReference type="Pfam" id="PF00903"/>
    </source>
</evidence>
<dbReference type="SUPFAM" id="SSF54593">
    <property type="entry name" value="Glyoxalase/Bleomycin resistance protein/Dihydroxybiphenyl dioxygenase"/>
    <property type="match status" value="1"/>
</dbReference>
<evidence type="ECO:0000313" key="3">
    <source>
        <dbReference type="Proteomes" id="UP000198520"/>
    </source>
</evidence>
<dbReference type="Proteomes" id="UP000198520">
    <property type="component" value="Unassembled WGS sequence"/>
</dbReference>
<dbReference type="InterPro" id="IPR004360">
    <property type="entry name" value="Glyas_Fos-R_dOase_dom"/>
</dbReference>
<dbReference type="CDD" id="cd06588">
    <property type="entry name" value="PhnB_like"/>
    <property type="match status" value="1"/>
</dbReference>
<evidence type="ECO:0000313" key="2">
    <source>
        <dbReference type="EMBL" id="SFE83678.1"/>
    </source>
</evidence>
<organism evidence="2 3">
    <name type="scientific">Flavimobilis marinus</name>
    <dbReference type="NCBI Taxonomy" id="285351"/>
    <lineage>
        <taxon>Bacteria</taxon>
        <taxon>Bacillati</taxon>
        <taxon>Actinomycetota</taxon>
        <taxon>Actinomycetes</taxon>
        <taxon>Micrococcales</taxon>
        <taxon>Jonesiaceae</taxon>
        <taxon>Flavimobilis</taxon>
    </lineage>
</organism>
<sequence length="141" mass="15350">MTVLTTPHLNFRGQARDALSFYQSAFGGDLTVVTYTDAHNVTADDEADQVMWGQVESPQGLRVMAYDVPSHTPWEPGVDPAFVSVRGTDTAELTAYWEKLSDGASVVVPLGPAGWAPLYGMLRDKFGVTWVLDLAVTWDAS</sequence>
<dbReference type="Pfam" id="PF00903">
    <property type="entry name" value="Glyoxalase"/>
    <property type="match status" value="1"/>
</dbReference>
<dbReference type="STRING" id="285351.SAMN04488035_0715"/>
<dbReference type="RefSeq" id="WP_093375088.1">
    <property type="nucleotide sequence ID" value="NZ_BNAN01000001.1"/>
</dbReference>
<accession>A0A1I2DTF5</accession>
<dbReference type="InterPro" id="IPR028973">
    <property type="entry name" value="PhnB-like"/>
</dbReference>
<keyword evidence="3" id="KW-1185">Reference proteome</keyword>
<proteinExistence type="predicted"/>
<gene>
    <name evidence="2" type="ORF">SAMN04488035_0715</name>
</gene>
<dbReference type="InterPro" id="IPR029068">
    <property type="entry name" value="Glyas_Bleomycin-R_OHBP_Dase"/>
</dbReference>
<dbReference type="OrthoDB" id="9795306at2"/>
<dbReference type="PANTHER" id="PTHR33990">
    <property type="entry name" value="PROTEIN YJDN-RELATED"/>
    <property type="match status" value="1"/>
</dbReference>